<evidence type="ECO:0000256" key="1">
    <source>
        <dbReference type="SAM" id="SignalP"/>
    </source>
</evidence>
<keyword evidence="3" id="KW-1185">Reference proteome</keyword>
<evidence type="ECO:0000313" key="3">
    <source>
        <dbReference type="Proteomes" id="UP000037035"/>
    </source>
</evidence>
<organism evidence="2 3">
    <name type="scientific">Puccinia sorghi</name>
    <dbReference type="NCBI Taxonomy" id="27349"/>
    <lineage>
        <taxon>Eukaryota</taxon>
        <taxon>Fungi</taxon>
        <taxon>Dikarya</taxon>
        <taxon>Basidiomycota</taxon>
        <taxon>Pucciniomycotina</taxon>
        <taxon>Pucciniomycetes</taxon>
        <taxon>Pucciniales</taxon>
        <taxon>Pucciniaceae</taxon>
        <taxon>Puccinia</taxon>
    </lineage>
</organism>
<dbReference type="VEuPathDB" id="FungiDB:VP01_584g9"/>
<dbReference type="Proteomes" id="UP000037035">
    <property type="component" value="Unassembled WGS sequence"/>
</dbReference>
<evidence type="ECO:0000313" key="2">
    <source>
        <dbReference type="EMBL" id="KNZ48190.1"/>
    </source>
</evidence>
<dbReference type="OrthoDB" id="2508220at2759"/>
<accession>A0A0L6UK43</accession>
<keyword evidence="1" id="KW-0732">Signal</keyword>
<reference evidence="2 3" key="1">
    <citation type="submission" date="2015-08" db="EMBL/GenBank/DDBJ databases">
        <title>Next Generation Sequencing and Analysis of the Genome of Puccinia sorghi L Schw, the Causal Agent of Maize Common Rust.</title>
        <authorList>
            <person name="Rochi L."/>
            <person name="Burguener G."/>
            <person name="Darino M."/>
            <person name="Turjanski A."/>
            <person name="Kreff E."/>
            <person name="Dieguez M.J."/>
            <person name="Sacco F."/>
        </authorList>
    </citation>
    <scope>NUCLEOTIDE SEQUENCE [LARGE SCALE GENOMIC DNA]</scope>
    <source>
        <strain evidence="2 3">RO10H11247</strain>
    </source>
</reference>
<dbReference type="AlphaFoldDB" id="A0A0L6UK43"/>
<proteinExistence type="predicted"/>
<comment type="caution">
    <text evidence="2">The sequence shown here is derived from an EMBL/GenBank/DDBJ whole genome shotgun (WGS) entry which is preliminary data.</text>
</comment>
<protein>
    <submittedName>
        <fullName evidence="2">Uncharacterized protein</fullName>
    </submittedName>
</protein>
<name>A0A0L6UK43_9BASI</name>
<feature type="signal peptide" evidence="1">
    <location>
        <begin position="1"/>
        <end position="20"/>
    </location>
</feature>
<gene>
    <name evidence="2" type="ORF">VP01_584g9</name>
</gene>
<feature type="chain" id="PRO_5005567849" evidence="1">
    <location>
        <begin position="21"/>
        <end position="647"/>
    </location>
</feature>
<sequence>MSGNCYVKFLLFCVLHNLAAICLFVCKADLAPGGPADGVEMGRSYHSLAEEPQSRFRHDPKSFESGSLWITGESSKRVSQMDLSNVIPGKGSSSNEKQLNLAPGLARQASMQRNGNARHTLEAEFQSIEADTTQSHPIELHESSFNSRKDVDSREREILHQGADQMTSRIPPIDGNSNPLGDISFQHIGSIPREIGRNPLLKKLLNKFEERYRHLPFHSYLIHAPKREEVLIFGDLPVILYDGFVMPAEGLTQKKVLKQNLRDRMGKLLSCLLIINTAVINELVAHSTPHEQSICHEKLNDWLLNEIFSPSSGIPVIGMVRKSNLETHRTIPHLQAKLITYFSKAYSYQNSLSTACNLALDWYRTINPELANHLMGLWQGTHTSIIQELVLRTISSPKRLAEGAPQVIQGEDGGFNSALEMKGIPKAVIPNKFLDSWGEGSEPITQDLIQKVKDSYYFIPSRCQDTQKFQDIPVYLVSNNSIGSGALVSKSIRIIQGAISIIPKPTLVSRLNTLLLYSLRLQNIFMEHILAAEDIYKKQKVLTDSKSRFLKWLDDEMFHPMNSLPIFGMVKGINPPLDKSRFGETQLMLINYLSNSGDLKADNPDQFTSLFLNQSYFFSFMISLLGKNLEPFSVFRATRLYKRLRTH</sequence>
<dbReference type="EMBL" id="LAVV01011107">
    <property type="protein sequence ID" value="KNZ48190.1"/>
    <property type="molecule type" value="Genomic_DNA"/>
</dbReference>